<comment type="caution">
    <text evidence="1">The sequence shown here is derived from an EMBL/GenBank/DDBJ whole genome shotgun (WGS) entry which is preliminary data.</text>
</comment>
<gene>
    <name evidence="1" type="ORF">E2C01_024437</name>
</gene>
<evidence type="ECO:0000313" key="2">
    <source>
        <dbReference type="Proteomes" id="UP000324222"/>
    </source>
</evidence>
<dbReference type="AlphaFoldDB" id="A0A5B7ECB1"/>
<reference evidence="1 2" key="1">
    <citation type="submission" date="2019-05" db="EMBL/GenBank/DDBJ databases">
        <title>Another draft genome of Portunus trituberculatus and its Hox gene families provides insights of decapod evolution.</title>
        <authorList>
            <person name="Jeong J.-H."/>
            <person name="Song I."/>
            <person name="Kim S."/>
            <person name="Choi T."/>
            <person name="Kim D."/>
            <person name="Ryu S."/>
            <person name="Kim W."/>
        </authorList>
    </citation>
    <scope>NUCLEOTIDE SEQUENCE [LARGE SCALE GENOMIC DNA]</scope>
    <source>
        <tissue evidence="1">Muscle</tissue>
    </source>
</reference>
<organism evidence="1 2">
    <name type="scientific">Portunus trituberculatus</name>
    <name type="common">Swimming crab</name>
    <name type="synonym">Neptunus trituberculatus</name>
    <dbReference type="NCBI Taxonomy" id="210409"/>
    <lineage>
        <taxon>Eukaryota</taxon>
        <taxon>Metazoa</taxon>
        <taxon>Ecdysozoa</taxon>
        <taxon>Arthropoda</taxon>
        <taxon>Crustacea</taxon>
        <taxon>Multicrustacea</taxon>
        <taxon>Malacostraca</taxon>
        <taxon>Eumalacostraca</taxon>
        <taxon>Eucarida</taxon>
        <taxon>Decapoda</taxon>
        <taxon>Pleocyemata</taxon>
        <taxon>Brachyura</taxon>
        <taxon>Eubrachyura</taxon>
        <taxon>Portunoidea</taxon>
        <taxon>Portunidae</taxon>
        <taxon>Portuninae</taxon>
        <taxon>Portunus</taxon>
    </lineage>
</organism>
<keyword evidence="2" id="KW-1185">Reference proteome</keyword>
<accession>A0A5B7ECB1</accession>
<evidence type="ECO:0000313" key="1">
    <source>
        <dbReference type="EMBL" id="MPC31158.1"/>
    </source>
</evidence>
<name>A0A5B7ECB1_PORTR</name>
<proteinExistence type="predicted"/>
<protein>
    <submittedName>
        <fullName evidence="1">Uncharacterized protein</fullName>
    </submittedName>
</protein>
<sequence>MSGCVVTYLCFELDGGVAEEEDWLRAEEYIHTGKGERLPTDVRKQRDVEERDDACEHAVSHGHDYSRAKVAVHLVMESLESEEFPPYIIKVLFGHVLRGRLVC</sequence>
<dbReference type="EMBL" id="VSRR010002378">
    <property type="protein sequence ID" value="MPC31158.1"/>
    <property type="molecule type" value="Genomic_DNA"/>
</dbReference>
<dbReference type="Proteomes" id="UP000324222">
    <property type="component" value="Unassembled WGS sequence"/>
</dbReference>